<dbReference type="Proteomes" id="UP000008144">
    <property type="component" value="Unassembled WGS sequence"/>
</dbReference>
<name>F6ZNI4_CIOIN</name>
<reference evidence="2" key="1">
    <citation type="journal article" date="2002" name="Science">
        <title>The draft genome of Ciona intestinalis: insights into chordate and vertebrate origins.</title>
        <authorList>
            <person name="Dehal P."/>
            <person name="Satou Y."/>
            <person name="Campbell R.K."/>
            <person name="Chapman J."/>
            <person name="Degnan B."/>
            <person name="De Tomaso A."/>
            <person name="Davidson B."/>
            <person name="Di Gregorio A."/>
            <person name="Gelpke M."/>
            <person name="Goodstein D.M."/>
            <person name="Harafuji N."/>
            <person name="Hastings K.E."/>
            <person name="Ho I."/>
            <person name="Hotta K."/>
            <person name="Huang W."/>
            <person name="Kawashima T."/>
            <person name="Lemaire P."/>
            <person name="Martinez D."/>
            <person name="Meinertzhagen I.A."/>
            <person name="Necula S."/>
            <person name="Nonaka M."/>
            <person name="Putnam N."/>
            <person name="Rash S."/>
            <person name="Saiga H."/>
            <person name="Satake M."/>
            <person name="Terry A."/>
            <person name="Yamada L."/>
            <person name="Wang H.G."/>
            <person name="Awazu S."/>
            <person name="Azumi K."/>
            <person name="Boore J."/>
            <person name="Branno M."/>
            <person name="Chin-Bow S."/>
            <person name="DeSantis R."/>
            <person name="Doyle S."/>
            <person name="Francino P."/>
            <person name="Keys D.N."/>
            <person name="Haga S."/>
            <person name="Hayashi H."/>
            <person name="Hino K."/>
            <person name="Imai K.S."/>
            <person name="Inaba K."/>
            <person name="Kano S."/>
            <person name="Kobayashi K."/>
            <person name="Kobayashi M."/>
            <person name="Lee B.I."/>
            <person name="Makabe K.W."/>
            <person name="Manohar C."/>
            <person name="Matassi G."/>
            <person name="Medina M."/>
            <person name="Mochizuki Y."/>
            <person name="Mount S."/>
            <person name="Morishita T."/>
            <person name="Miura S."/>
            <person name="Nakayama A."/>
            <person name="Nishizaka S."/>
            <person name="Nomoto H."/>
            <person name="Ohta F."/>
            <person name="Oishi K."/>
            <person name="Rigoutsos I."/>
            <person name="Sano M."/>
            <person name="Sasaki A."/>
            <person name="Sasakura Y."/>
            <person name="Shoguchi E."/>
            <person name="Shin-i T."/>
            <person name="Spagnuolo A."/>
            <person name="Stainier D."/>
            <person name="Suzuki M.M."/>
            <person name="Tassy O."/>
            <person name="Takatori N."/>
            <person name="Tokuoka M."/>
            <person name="Yagi K."/>
            <person name="Yoshizaki F."/>
            <person name="Wada S."/>
            <person name="Zhang C."/>
            <person name="Hyatt P.D."/>
            <person name="Larimer F."/>
            <person name="Detter C."/>
            <person name="Doggett N."/>
            <person name="Glavina T."/>
            <person name="Hawkins T."/>
            <person name="Richardson P."/>
            <person name="Lucas S."/>
            <person name="Kohara Y."/>
            <person name="Levine M."/>
            <person name="Satoh N."/>
            <person name="Rokhsar D.S."/>
        </authorList>
    </citation>
    <scope>NUCLEOTIDE SEQUENCE [LARGE SCALE GENOMIC DNA]</scope>
</reference>
<dbReference type="AlphaFoldDB" id="F6ZNI4"/>
<sequence length="83" mass="9086">MRENVLYGITNHASTLDTNQSVYETADKVSPVYSYAGEGSSSGVPRSENTLVIHSVNQEIKFVNPNAVYSEVNQSSVYSVVKK</sequence>
<reference evidence="1" key="2">
    <citation type="submission" date="2025-08" db="UniProtKB">
        <authorList>
            <consortium name="Ensembl"/>
        </authorList>
    </citation>
    <scope>IDENTIFICATION</scope>
</reference>
<protein>
    <submittedName>
        <fullName evidence="1">Uncharacterized protein</fullName>
    </submittedName>
</protein>
<dbReference type="Ensembl" id="ENSCINT00000020938.3">
    <property type="protein sequence ID" value="ENSCINP00000020938.3"/>
    <property type="gene ID" value="ENSCING00000010550.3"/>
</dbReference>
<keyword evidence="2" id="KW-1185">Reference proteome</keyword>
<reference evidence="1" key="3">
    <citation type="submission" date="2025-09" db="UniProtKB">
        <authorList>
            <consortium name="Ensembl"/>
        </authorList>
    </citation>
    <scope>IDENTIFICATION</scope>
</reference>
<accession>F6ZNI4</accession>
<dbReference type="HOGENOM" id="CLU_2541896_0_0_1"/>
<organism evidence="1 2">
    <name type="scientific">Ciona intestinalis</name>
    <name type="common">Transparent sea squirt</name>
    <name type="synonym">Ascidia intestinalis</name>
    <dbReference type="NCBI Taxonomy" id="7719"/>
    <lineage>
        <taxon>Eukaryota</taxon>
        <taxon>Metazoa</taxon>
        <taxon>Chordata</taxon>
        <taxon>Tunicata</taxon>
        <taxon>Ascidiacea</taxon>
        <taxon>Phlebobranchia</taxon>
        <taxon>Cionidae</taxon>
        <taxon>Ciona</taxon>
    </lineage>
</organism>
<evidence type="ECO:0000313" key="2">
    <source>
        <dbReference type="Proteomes" id="UP000008144"/>
    </source>
</evidence>
<proteinExistence type="predicted"/>
<evidence type="ECO:0000313" key="1">
    <source>
        <dbReference type="Ensembl" id="ENSCINP00000020938.3"/>
    </source>
</evidence>
<dbReference type="InParanoid" id="F6ZNI4"/>